<dbReference type="AlphaFoldDB" id="A0A4Z2EBM0"/>
<gene>
    <name evidence="2" type="ORF">EYF80_063626</name>
</gene>
<reference evidence="2 3" key="1">
    <citation type="submission" date="2019-03" db="EMBL/GenBank/DDBJ databases">
        <title>First draft genome of Liparis tanakae, snailfish: a comprehensive survey of snailfish specific genes.</title>
        <authorList>
            <person name="Kim W."/>
            <person name="Song I."/>
            <person name="Jeong J.-H."/>
            <person name="Kim D."/>
            <person name="Kim S."/>
            <person name="Ryu S."/>
            <person name="Song J.Y."/>
            <person name="Lee S.K."/>
        </authorList>
    </citation>
    <scope>NUCLEOTIDE SEQUENCE [LARGE SCALE GENOMIC DNA]</scope>
    <source>
        <tissue evidence="2">Muscle</tissue>
    </source>
</reference>
<protein>
    <submittedName>
        <fullName evidence="2">Uncharacterized protein</fullName>
    </submittedName>
</protein>
<keyword evidence="3" id="KW-1185">Reference proteome</keyword>
<feature type="region of interest" description="Disordered" evidence="1">
    <location>
        <begin position="1"/>
        <end position="44"/>
    </location>
</feature>
<feature type="compositionally biased region" description="Basic and acidic residues" evidence="1">
    <location>
        <begin position="1"/>
        <end position="16"/>
    </location>
</feature>
<evidence type="ECO:0000313" key="2">
    <source>
        <dbReference type="EMBL" id="TNN26236.1"/>
    </source>
</evidence>
<organism evidence="2 3">
    <name type="scientific">Liparis tanakae</name>
    <name type="common">Tanaka's snailfish</name>
    <dbReference type="NCBI Taxonomy" id="230148"/>
    <lineage>
        <taxon>Eukaryota</taxon>
        <taxon>Metazoa</taxon>
        <taxon>Chordata</taxon>
        <taxon>Craniata</taxon>
        <taxon>Vertebrata</taxon>
        <taxon>Euteleostomi</taxon>
        <taxon>Actinopterygii</taxon>
        <taxon>Neopterygii</taxon>
        <taxon>Teleostei</taxon>
        <taxon>Neoteleostei</taxon>
        <taxon>Acanthomorphata</taxon>
        <taxon>Eupercaria</taxon>
        <taxon>Perciformes</taxon>
        <taxon>Cottioidei</taxon>
        <taxon>Cottales</taxon>
        <taxon>Liparidae</taxon>
        <taxon>Liparis</taxon>
    </lineage>
</organism>
<sequence length="44" mass="4684">MTAATHLEDDQRANKREGKKARDKWTAEVGVTAGRAGEAGLSSL</sequence>
<dbReference type="EMBL" id="SRLO01010682">
    <property type="protein sequence ID" value="TNN26236.1"/>
    <property type="molecule type" value="Genomic_DNA"/>
</dbReference>
<evidence type="ECO:0000256" key="1">
    <source>
        <dbReference type="SAM" id="MobiDB-lite"/>
    </source>
</evidence>
<proteinExistence type="predicted"/>
<evidence type="ECO:0000313" key="3">
    <source>
        <dbReference type="Proteomes" id="UP000314294"/>
    </source>
</evidence>
<name>A0A4Z2EBM0_9TELE</name>
<comment type="caution">
    <text evidence="2">The sequence shown here is derived from an EMBL/GenBank/DDBJ whole genome shotgun (WGS) entry which is preliminary data.</text>
</comment>
<dbReference type="Proteomes" id="UP000314294">
    <property type="component" value="Unassembled WGS sequence"/>
</dbReference>
<accession>A0A4Z2EBM0</accession>